<gene>
    <name evidence="1" type="ORF">Lalb_Chr18g0046451</name>
</gene>
<evidence type="ECO:0000313" key="1">
    <source>
        <dbReference type="EMBL" id="KAE9593754.1"/>
    </source>
</evidence>
<reference evidence="2" key="1">
    <citation type="journal article" date="2020" name="Nat. Commun.">
        <title>Genome sequence of the cluster root forming white lupin.</title>
        <authorList>
            <person name="Hufnagel B."/>
            <person name="Marques A."/>
            <person name="Soriano A."/>
            <person name="Marques L."/>
            <person name="Divol F."/>
            <person name="Doumas P."/>
            <person name="Sallet E."/>
            <person name="Mancinotti D."/>
            <person name="Carrere S."/>
            <person name="Marande W."/>
            <person name="Arribat S."/>
            <person name="Keller J."/>
            <person name="Huneau C."/>
            <person name="Blein T."/>
            <person name="Aime D."/>
            <person name="Laguerre M."/>
            <person name="Taylor J."/>
            <person name="Schubert V."/>
            <person name="Nelson M."/>
            <person name="Geu-Flores F."/>
            <person name="Crespi M."/>
            <person name="Gallardo-Guerrero K."/>
            <person name="Delaux P.-M."/>
            <person name="Salse J."/>
            <person name="Berges H."/>
            <person name="Guyot R."/>
            <person name="Gouzy J."/>
            <person name="Peret B."/>
        </authorList>
    </citation>
    <scope>NUCLEOTIDE SEQUENCE [LARGE SCALE GENOMIC DNA]</scope>
    <source>
        <strain evidence="2">cv. Amiga</strain>
    </source>
</reference>
<evidence type="ECO:0000313" key="2">
    <source>
        <dbReference type="Proteomes" id="UP000447434"/>
    </source>
</evidence>
<proteinExistence type="predicted"/>
<accession>A0A6A4P0S8</accession>
<dbReference type="AlphaFoldDB" id="A0A6A4P0S8"/>
<dbReference type="EMBL" id="WOCE01000018">
    <property type="protein sequence ID" value="KAE9593754.1"/>
    <property type="molecule type" value="Genomic_DNA"/>
</dbReference>
<organism evidence="1 2">
    <name type="scientific">Lupinus albus</name>
    <name type="common">White lupine</name>
    <name type="synonym">Lupinus termis</name>
    <dbReference type="NCBI Taxonomy" id="3870"/>
    <lineage>
        <taxon>Eukaryota</taxon>
        <taxon>Viridiplantae</taxon>
        <taxon>Streptophyta</taxon>
        <taxon>Embryophyta</taxon>
        <taxon>Tracheophyta</taxon>
        <taxon>Spermatophyta</taxon>
        <taxon>Magnoliopsida</taxon>
        <taxon>eudicotyledons</taxon>
        <taxon>Gunneridae</taxon>
        <taxon>Pentapetalae</taxon>
        <taxon>rosids</taxon>
        <taxon>fabids</taxon>
        <taxon>Fabales</taxon>
        <taxon>Fabaceae</taxon>
        <taxon>Papilionoideae</taxon>
        <taxon>50 kb inversion clade</taxon>
        <taxon>genistoids sensu lato</taxon>
        <taxon>core genistoids</taxon>
        <taxon>Genisteae</taxon>
        <taxon>Lupinus</taxon>
    </lineage>
</organism>
<dbReference type="Proteomes" id="UP000447434">
    <property type="component" value="Chromosome 18"/>
</dbReference>
<protein>
    <submittedName>
        <fullName evidence="1">Uncharacterized protein</fullName>
    </submittedName>
</protein>
<comment type="caution">
    <text evidence="1">The sequence shown here is derived from an EMBL/GenBank/DDBJ whole genome shotgun (WGS) entry which is preliminary data.</text>
</comment>
<name>A0A6A4P0S8_LUPAL</name>
<keyword evidence="2" id="KW-1185">Reference proteome</keyword>
<sequence length="101" mass="12442">MRINGRFFWRSVYESRKLFQSTTNFSFRHQIPFSLRSYSSAEVQPQMSMDLLNIMEQRLRVIEHMTTSLNNILNRVMQCHFQFFFLFQHFCKFNFRVNKTQ</sequence>